<accession>A0A8H7H0U2</accession>
<comment type="caution">
    <text evidence="3">The sequence shown here is derived from an EMBL/GenBank/DDBJ whole genome shotgun (WGS) entry which is preliminary data.</text>
</comment>
<sequence>MTTNCCHSPSHGGLQLPLPQRIRPSTTSTNRDLTKAKDSDDEILSDLSKLFDALDLDWETECTSAKDDATNELPEDASKSMPKCKAYDIPLELAGAASDFIVDRFIYAWNHIDWSISSMNESCEPSDPFYVAAPNQDILIMDAIFRVDENGTIFRWLGGDQWNTEPLYGVYGDAYVSLQKCAGVGGCFPLLSEESTFSPTYLAETEPSYTFGEALTTHTVISEPATLGPIQSKELGIFSNDSKNTKDMYSESSGAALLGSLMGFPNLIASPSPIIDDVFSINDVNGIDLSTPFLGEGTPPTFDNIARWVESQKGTRRTPGSSWVCPLKGCERLLRRPHALKDHLLFHFDIKGVPFFQSFRVAILDVTAHLPLNATAIDIGRTANMSSNAR</sequence>
<evidence type="ECO:0000313" key="4">
    <source>
        <dbReference type="Proteomes" id="UP000650582"/>
    </source>
</evidence>
<dbReference type="InterPro" id="IPR013087">
    <property type="entry name" value="Znf_C2H2_type"/>
</dbReference>
<feature type="domain" description="C2H2-type" evidence="2">
    <location>
        <begin position="325"/>
        <end position="347"/>
    </location>
</feature>
<dbReference type="EMBL" id="JACYCC010000346">
    <property type="protein sequence ID" value="KAF8668182.1"/>
    <property type="molecule type" value="Genomic_DNA"/>
</dbReference>
<evidence type="ECO:0000313" key="3">
    <source>
        <dbReference type="EMBL" id="KAF8668182.1"/>
    </source>
</evidence>
<proteinExistence type="predicted"/>
<evidence type="ECO:0000259" key="2">
    <source>
        <dbReference type="PROSITE" id="PS00028"/>
    </source>
</evidence>
<protein>
    <recommendedName>
        <fullName evidence="2">C2H2-type domain-containing protein</fullName>
    </recommendedName>
</protein>
<dbReference type="PROSITE" id="PS00028">
    <property type="entry name" value="ZINC_FINGER_C2H2_1"/>
    <property type="match status" value="1"/>
</dbReference>
<feature type="region of interest" description="Disordered" evidence="1">
    <location>
        <begin position="1"/>
        <end position="36"/>
    </location>
</feature>
<dbReference type="Proteomes" id="UP000650582">
    <property type="component" value="Unassembled WGS sequence"/>
</dbReference>
<reference evidence="3" key="1">
    <citation type="submission" date="2020-09" db="EMBL/GenBank/DDBJ databases">
        <title>Comparative genome analyses of four rice-infecting Rhizoctonia solani isolates reveal extensive enrichment of homogalacturonan modification genes.</title>
        <authorList>
            <person name="Lee D.-Y."/>
            <person name="Jeon J."/>
            <person name="Kim K.-T."/>
            <person name="Cheong K."/>
            <person name="Song H."/>
            <person name="Choi G."/>
            <person name="Ko J."/>
            <person name="Opiyo S.O."/>
            <person name="Zuo S."/>
            <person name="Madhav S."/>
            <person name="Lee Y.-H."/>
            <person name="Wang G.-L."/>
        </authorList>
    </citation>
    <scope>NUCLEOTIDE SEQUENCE</scope>
    <source>
        <strain evidence="3">AG1-IA YN-7</strain>
    </source>
</reference>
<organism evidence="3 4">
    <name type="scientific">Rhizoctonia solani</name>
    <dbReference type="NCBI Taxonomy" id="456999"/>
    <lineage>
        <taxon>Eukaryota</taxon>
        <taxon>Fungi</taxon>
        <taxon>Dikarya</taxon>
        <taxon>Basidiomycota</taxon>
        <taxon>Agaricomycotina</taxon>
        <taxon>Agaricomycetes</taxon>
        <taxon>Cantharellales</taxon>
        <taxon>Ceratobasidiaceae</taxon>
        <taxon>Rhizoctonia</taxon>
    </lineage>
</organism>
<dbReference type="AlphaFoldDB" id="A0A8H7H0U2"/>
<name>A0A8H7H0U2_9AGAM</name>
<evidence type="ECO:0000256" key="1">
    <source>
        <dbReference type="SAM" id="MobiDB-lite"/>
    </source>
</evidence>
<gene>
    <name evidence="3" type="ORF">RHS04_09105</name>
</gene>